<evidence type="ECO:0000259" key="1">
    <source>
        <dbReference type="PROSITE" id="PS50983"/>
    </source>
</evidence>
<evidence type="ECO:0000313" key="3">
    <source>
        <dbReference type="Proteomes" id="UP000002061"/>
    </source>
</evidence>
<gene>
    <name evidence="2" type="ordered locus">Metin_0961</name>
</gene>
<dbReference type="OrthoDB" id="24039at2157"/>
<feature type="domain" description="Fe/B12 periplasmic-binding" evidence="1">
    <location>
        <begin position="57"/>
        <end position="332"/>
    </location>
</feature>
<proteinExistence type="predicted"/>
<keyword evidence="3" id="KW-1185">Reference proteome</keyword>
<dbReference type="AlphaFoldDB" id="D5VSR6"/>
<dbReference type="Gene3D" id="3.40.50.1980">
    <property type="entry name" value="Nitrogenase molybdenum iron protein domain"/>
    <property type="match status" value="2"/>
</dbReference>
<dbReference type="GO" id="GO:0071281">
    <property type="term" value="P:cellular response to iron ion"/>
    <property type="evidence" value="ECO:0007669"/>
    <property type="project" value="TreeGrafter"/>
</dbReference>
<dbReference type="InterPro" id="IPR050902">
    <property type="entry name" value="ABC_Transporter_SBP"/>
</dbReference>
<dbReference type="EMBL" id="CP002009">
    <property type="protein sequence ID" value="ADG13619.1"/>
    <property type="molecule type" value="Genomic_DNA"/>
</dbReference>
<evidence type="ECO:0000313" key="2">
    <source>
        <dbReference type="EMBL" id="ADG13619.1"/>
    </source>
</evidence>
<dbReference type="KEGG" id="mif:Metin_0961"/>
<dbReference type="Pfam" id="PF01497">
    <property type="entry name" value="Peripla_BP_2"/>
    <property type="match status" value="1"/>
</dbReference>
<dbReference type="InterPro" id="IPR002491">
    <property type="entry name" value="ABC_transptr_periplasmic_BD"/>
</dbReference>
<dbReference type="eggNOG" id="arCOG04233">
    <property type="taxonomic scope" value="Archaea"/>
</dbReference>
<sequence length="350" mass="40311">MRIKLVTLLLSLLLSLTILAGCTNVEYKEVNENAEKVYKFVDLANRTVILKHYPPERIIVLDSYWAEVLHILGLDDKIVGIGKYVRYDKFLPESVKNKTVIGSMFKGVNWESVITLNPDLFIMDWYGGKYGDKKILEKAESLDIPVACMYIKNIDDNIKAVEFLGDITGEKEKANELVNWMESKLEKIKETAKAIPKDKRKNVLMITYRKGEVRVYANSPYGQIIEYVGAHNLALDKNFSSPWVKLNLEQIIDYWGNKTDIILVVGYNKKSLNESINEILSSKEWKAIKAVREGHVYGILSGTNGYLSWGPRIVTGVYQIANYIYPEFYPDWRTVRDELLKKFYKINITE</sequence>
<protein>
    <submittedName>
        <fullName evidence="2">Periplasmic binding protein</fullName>
    </submittedName>
</protein>
<organism evidence="2 3">
    <name type="scientific">Methanocaldococcus infernus (strain DSM 11812 / JCM 15783 / ME)</name>
    <dbReference type="NCBI Taxonomy" id="573063"/>
    <lineage>
        <taxon>Archaea</taxon>
        <taxon>Methanobacteriati</taxon>
        <taxon>Methanobacteriota</taxon>
        <taxon>Methanomada group</taxon>
        <taxon>Methanococci</taxon>
        <taxon>Methanococcales</taxon>
        <taxon>Methanocaldococcaceae</taxon>
        <taxon>Methanocaldococcus</taxon>
    </lineage>
</organism>
<dbReference type="Proteomes" id="UP000002061">
    <property type="component" value="Chromosome"/>
</dbReference>
<accession>D5VSR6</accession>
<name>D5VSR6_METIM</name>
<dbReference type="PROSITE" id="PS51257">
    <property type="entry name" value="PROKAR_LIPOPROTEIN"/>
    <property type="match status" value="1"/>
</dbReference>
<dbReference type="HOGENOM" id="CLU_038034_2_0_2"/>
<dbReference type="GeneID" id="9131974"/>
<dbReference type="PANTHER" id="PTHR30535">
    <property type="entry name" value="VITAMIN B12-BINDING PROTEIN"/>
    <property type="match status" value="1"/>
</dbReference>
<dbReference type="RefSeq" id="WP_013100365.1">
    <property type="nucleotide sequence ID" value="NC_014122.1"/>
</dbReference>
<dbReference type="SUPFAM" id="SSF53807">
    <property type="entry name" value="Helical backbone' metal receptor"/>
    <property type="match status" value="1"/>
</dbReference>
<dbReference type="PROSITE" id="PS50983">
    <property type="entry name" value="FE_B12_PBP"/>
    <property type="match status" value="1"/>
</dbReference>
<reference evidence="2" key="1">
    <citation type="submission" date="2010-04" db="EMBL/GenBank/DDBJ databases">
        <title>Complete sequence of Methanocaldococcus infernus ME.</title>
        <authorList>
            <consortium name="US DOE Joint Genome Institute"/>
            <person name="Lucas S."/>
            <person name="Copeland A."/>
            <person name="Lapidus A."/>
            <person name="Cheng J.-F."/>
            <person name="Bruce D."/>
            <person name="Goodwin L."/>
            <person name="Pitluck S."/>
            <person name="Munk A.C."/>
            <person name="Detter J.C."/>
            <person name="Han C."/>
            <person name="Tapia R."/>
            <person name="Land M."/>
            <person name="Hauser L."/>
            <person name="Kyrpides N."/>
            <person name="Mikhailova N."/>
            <person name="Sieprawska-Lupa M."/>
            <person name="Whitman W.B."/>
            <person name="Woyke T."/>
        </authorList>
    </citation>
    <scope>NUCLEOTIDE SEQUENCE [LARGE SCALE GENOMIC DNA]</scope>
    <source>
        <strain evidence="2">ME</strain>
    </source>
</reference>
<dbReference type="PANTHER" id="PTHR30535:SF34">
    <property type="entry name" value="MOLYBDATE-BINDING PROTEIN MOLA"/>
    <property type="match status" value="1"/>
</dbReference>
<dbReference type="STRING" id="573063.Metin_0961"/>